<dbReference type="AlphaFoldDB" id="A0A494YRP3"/>
<dbReference type="EMBL" id="RBZN01000090">
    <property type="protein sequence ID" value="RKQ12139.1"/>
    <property type="molecule type" value="Genomic_DNA"/>
</dbReference>
<evidence type="ECO:0000256" key="1">
    <source>
        <dbReference type="SAM" id="Coils"/>
    </source>
</evidence>
<protein>
    <submittedName>
        <fullName evidence="3">Uncharacterized protein</fullName>
    </submittedName>
</protein>
<gene>
    <name evidence="3" type="ORF">D8M03_17180</name>
</gene>
<evidence type="ECO:0000313" key="4">
    <source>
        <dbReference type="Proteomes" id="UP000272238"/>
    </source>
</evidence>
<comment type="caution">
    <text evidence="3">The sequence shown here is derived from an EMBL/GenBank/DDBJ whole genome shotgun (WGS) entry which is preliminary data.</text>
</comment>
<keyword evidence="1" id="KW-0175">Coiled coil</keyword>
<sequence>MNLSNSTERIKLELKKQNEMKIVQLTQSLQQKKTEQKQLQEQLTQAQNIQEIQLYTARLQRAERSISSISSRLKNLGVTEKRGRPKKEASERYQDQRKKFTAHLQPETVEYLKTLKADGIISNISAFLDDLVAEYQKKEQLA</sequence>
<feature type="region of interest" description="Disordered" evidence="2">
    <location>
        <begin position="77"/>
        <end position="100"/>
    </location>
</feature>
<evidence type="ECO:0000313" key="3">
    <source>
        <dbReference type="EMBL" id="RKQ12139.1"/>
    </source>
</evidence>
<feature type="compositionally biased region" description="Basic and acidic residues" evidence="2">
    <location>
        <begin position="79"/>
        <end position="98"/>
    </location>
</feature>
<accession>A0A494YRP3</accession>
<name>A0A494YRP3_9BACL</name>
<proteinExistence type="predicted"/>
<feature type="coiled-coil region" evidence="1">
    <location>
        <begin position="15"/>
        <end position="49"/>
    </location>
</feature>
<organism evidence="3 4">
    <name type="scientific">Ureibacillus endophyticus</name>
    <dbReference type="NCBI Taxonomy" id="1978490"/>
    <lineage>
        <taxon>Bacteria</taxon>
        <taxon>Bacillati</taxon>
        <taxon>Bacillota</taxon>
        <taxon>Bacilli</taxon>
        <taxon>Bacillales</taxon>
        <taxon>Caryophanaceae</taxon>
        <taxon>Ureibacillus</taxon>
    </lineage>
</organism>
<reference evidence="3 4" key="1">
    <citation type="journal article" date="2016" name="Antonie Van Leeuwenhoek">
        <title>Lysinibacillus endophyticus sp. nov., an indole-3-acetic acid producing endophytic bacterium isolated from corn root (Zea mays cv. Xinken-5).</title>
        <authorList>
            <person name="Yu J."/>
            <person name="Guan X."/>
            <person name="Liu C."/>
            <person name="Xiang W."/>
            <person name="Yu Z."/>
            <person name="Liu X."/>
            <person name="Wang G."/>
        </authorList>
    </citation>
    <scope>NUCLEOTIDE SEQUENCE [LARGE SCALE GENOMIC DNA]</scope>
    <source>
        <strain evidence="3 4">DSM 100506</strain>
    </source>
</reference>
<dbReference type="RefSeq" id="WP_121216012.1">
    <property type="nucleotide sequence ID" value="NZ_RBZN01000090.1"/>
</dbReference>
<dbReference type="Proteomes" id="UP000272238">
    <property type="component" value="Unassembled WGS sequence"/>
</dbReference>
<keyword evidence="4" id="KW-1185">Reference proteome</keyword>
<evidence type="ECO:0000256" key="2">
    <source>
        <dbReference type="SAM" id="MobiDB-lite"/>
    </source>
</evidence>
<dbReference type="OrthoDB" id="3035505at2"/>